<evidence type="ECO:0000313" key="2">
    <source>
        <dbReference type="Proteomes" id="UP000027441"/>
    </source>
</evidence>
<gene>
    <name evidence="1" type="ORF">HPS9_09395</name>
</gene>
<proteinExistence type="predicted"/>
<evidence type="ECO:0000313" key="1">
    <source>
        <dbReference type="EMBL" id="KDB44783.1"/>
    </source>
</evidence>
<dbReference type="InterPro" id="IPR010982">
    <property type="entry name" value="Lambda_DNA-bd_dom_sf"/>
</dbReference>
<dbReference type="GO" id="GO:0003677">
    <property type="term" value="F:DNA binding"/>
    <property type="evidence" value="ECO:0007669"/>
    <property type="project" value="InterPro"/>
</dbReference>
<dbReference type="EMBL" id="JDSN01000134">
    <property type="protein sequence ID" value="KDB44783.1"/>
    <property type="molecule type" value="Genomic_DNA"/>
</dbReference>
<protein>
    <recommendedName>
        <fullName evidence="3">Cro/Cl family transcriptional regulator</fullName>
    </recommendedName>
</protein>
<dbReference type="AlphaFoldDB" id="A0A836YZ50"/>
<dbReference type="Gene3D" id="1.10.260.40">
    <property type="entry name" value="lambda repressor-like DNA-binding domains"/>
    <property type="match status" value="1"/>
</dbReference>
<comment type="caution">
    <text evidence="1">The sequence shown here is derived from an EMBL/GenBank/DDBJ whole genome shotgun (WGS) entry which is preliminary data.</text>
</comment>
<reference evidence="1 2" key="1">
    <citation type="submission" date="2014-02" db="EMBL/GenBank/DDBJ databases">
        <title>Comparative genomics of Haemophilus parasuis isolated from pig lungs.</title>
        <authorList>
            <person name="Kittichotirat W."/>
            <person name="Bumgarner R.E."/>
            <person name="Lawrence P."/>
        </authorList>
    </citation>
    <scope>NUCLEOTIDE SEQUENCE [LARGE SCALE GENOMIC DNA]</scope>
    <source>
        <strain evidence="1 2">HPS9</strain>
    </source>
</reference>
<name>A0A836YZ50_GLAPU</name>
<organism evidence="1 2">
    <name type="scientific">Glaesserella parasuis HPS9</name>
    <dbReference type="NCBI Taxonomy" id="1450513"/>
    <lineage>
        <taxon>Bacteria</taxon>
        <taxon>Pseudomonadati</taxon>
        <taxon>Pseudomonadota</taxon>
        <taxon>Gammaproteobacteria</taxon>
        <taxon>Pasteurellales</taxon>
        <taxon>Pasteurellaceae</taxon>
        <taxon>Glaesserella</taxon>
    </lineage>
</organism>
<accession>A0A836YZ50</accession>
<sequence>MEELKHFLNSLSLKEQRDFAERCGTTLGYLRKSISKKSILGAEICVAIERESKGEVTRKHLVPHWEFRWPELIE</sequence>
<dbReference type="RefSeq" id="WP_005714943.1">
    <property type="nucleotide sequence ID" value="NZ_JDSN01000134.1"/>
</dbReference>
<dbReference type="Proteomes" id="UP000027441">
    <property type="component" value="Unassembled WGS sequence"/>
</dbReference>
<evidence type="ECO:0008006" key="3">
    <source>
        <dbReference type="Google" id="ProtNLM"/>
    </source>
</evidence>